<proteinExistence type="inferred from homology"/>
<comment type="subcellular location">
    <subcellularLocation>
        <location evidence="1">Membrane</location>
        <topology evidence="1">Multi-pass membrane protein</topology>
    </subcellularLocation>
</comment>
<feature type="transmembrane region" description="Helical" evidence="6">
    <location>
        <begin position="125"/>
        <end position="147"/>
    </location>
</feature>
<dbReference type="RefSeq" id="WP_269925370.1">
    <property type="nucleotide sequence ID" value="NZ_JAMKBJ010000002.1"/>
</dbReference>
<dbReference type="EMBL" id="JAMKBJ010000002">
    <property type="protein sequence ID" value="MCZ8536268.1"/>
    <property type="molecule type" value="Genomic_DNA"/>
</dbReference>
<accession>A0A9X3RDC4</accession>
<evidence type="ECO:0000313" key="8">
    <source>
        <dbReference type="Proteomes" id="UP001152173"/>
    </source>
</evidence>
<feature type="transmembrane region" description="Helical" evidence="6">
    <location>
        <begin position="211"/>
        <end position="240"/>
    </location>
</feature>
<evidence type="ECO:0000256" key="2">
    <source>
        <dbReference type="ARBA" id="ARBA00009773"/>
    </source>
</evidence>
<feature type="transmembrane region" description="Helical" evidence="6">
    <location>
        <begin position="277"/>
        <end position="310"/>
    </location>
</feature>
<comment type="caution">
    <text evidence="7">The sequence shown here is derived from an EMBL/GenBank/DDBJ whole genome shotgun (WGS) entry which is preliminary data.</text>
</comment>
<feature type="transmembrane region" description="Helical" evidence="6">
    <location>
        <begin position="12"/>
        <end position="39"/>
    </location>
</feature>
<keyword evidence="8" id="KW-1185">Reference proteome</keyword>
<keyword evidence="4 6" id="KW-1133">Transmembrane helix</keyword>
<dbReference type="InterPro" id="IPR002549">
    <property type="entry name" value="AI-2E-like"/>
</dbReference>
<organism evidence="7 8">
    <name type="scientific">Paenisporosarcina quisquiliarum</name>
    <dbReference type="NCBI Taxonomy" id="365346"/>
    <lineage>
        <taxon>Bacteria</taxon>
        <taxon>Bacillati</taxon>
        <taxon>Bacillota</taxon>
        <taxon>Bacilli</taxon>
        <taxon>Bacillales</taxon>
        <taxon>Caryophanaceae</taxon>
        <taxon>Paenisporosarcina</taxon>
    </lineage>
</organism>
<dbReference type="AlphaFoldDB" id="A0A9X3RDC4"/>
<keyword evidence="3 6" id="KW-0812">Transmembrane</keyword>
<comment type="similarity">
    <text evidence="2">Belongs to the autoinducer-2 exporter (AI-2E) (TC 2.A.86) family.</text>
</comment>
<dbReference type="Pfam" id="PF01594">
    <property type="entry name" value="AI-2E_transport"/>
    <property type="match status" value="1"/>
</dbReference>
<evidence type="ECO:0000256" key="4">
    <source>
        <dbReference type="ARBA" id="ARBA00022989"/>
    </source>
</evidence>
<keyword evidence="5 6" id="KW-0472">Membrane</keyword>
<evidence type="ECO:0000256" key="5">
    <source>
        <dbReference type="ARBA" id="ARBA00023136"/>
    </source>
</evidence>
<gene>
    <name evidence="7" type="ORF">M9R32_03535</name>
</gene>
<reference evidence="7" key="1">
    <citation type="submission" date="2022-05" db="EMBL/GenBank/DDBJ databases">
        <authorList>
            <person name="Colautti A."/>
            <person name="Iacumin L."/>
        </authorList>
    </citation>
    <scope>NUCLEOTIDE SEQUENCE</scope>
    <source>
        <strain evidence="7">SK 55</strain>
    </source>
</reference>
<evidence type="ECO:0000256" key="1">
    <source>
        <dbReference type="ARBA" id="ARBA00004141"/>
    </source>
</evidence>
<feature type="transmembrane region" description="Helical" evidence="6">
    <location>
        <begin position="247"/>
        <end position="265"/>
    </location>
</feature>
<dbReference type="GO" id="GO:0016020">
    <property type="term" value="C:membrane"/>
    <property type="evidence" value="ECO:0007669"/>
    <property type="project" value="UniProtKB-SubCell"/>
</dbReference>
<protein>
    <submittedName>
        <fullName evidence="7">AI-2E family transporter</fullName>
    </submittedName>
</protein>
<feature type="transmembrane region" description="Helical" evidence="6">
    <location>
        <begin position="188"/>
        <end position="205"/>
    </location>
</feature>
<evidence type="ECO:0000256" key="3">
    <source>
        <dbReference type="ARBA" id="ARBA00022692"/>
    </source>
</evidence>
<name>A0A9X3RDC4_9BACL</name>
<dbReference type="Proteomes" id="UP001152173">
    <property type="component" value="Unassembled WGS sequence"/>
</dbReference>
<sequence>MYENIVAFMKKWVPVALILLVTWLIYPVTIAILLAYFLHPIVKWIHKVTRLPRWITVLLFESALLGAIIVGCTLMVRELLEILYPFRFHLEELQVLMTANKTNWQSVIEALSMVSENLLKKISLFIQHLPAQFVETFVFLVALFFALQESLKSRTWFFIYIPTKTRQTIKPLFLKATKLFEKFTIVEIKLFLMTFVQLMIGFYVLNFSSPIGLAFLISFADLMPFLGTGIILIPMAAFFILTKQTTLGIIILLLYAFILLTRQLFESYLWANTMHIRAVHVFFISACSLLLFGIPGILLSPFLLLAAVHFSKHHWFTSQ</sequence>
<evidence type="ECO:0000313" key="7">
    <source>
        <dbReference type="EMBL" id="MCZ8536268.1"/>
    </source>
</evidence>
<evidence type="ECO:0000256" key="6">
    <source>
        <dbReference type="SAM" id="Phobius"/>
    </source>
</evidence>
<feature type="transmembrane region" description="Helical" evidence="6">
    <location>
        <begin position="51"/>
        <end position="76"/>
    </location>
</feature>